<keyword evidence="2" id="KW-1185">Reference proteome</keyword>
<name>A0ACC3CH01_PYRYE</name>
<sequence>MAMMACDDRRDPPLCASAVAPTELQPSPSPAFTPRVSRVATIAVVAVVLCVCGVVFGGRVASSIRDVPGLAAAAAPGSLAASDDGVAAPVPLGVTTADADRGSSSGSARGDEGGGAVGVPPPLGGHDANGQAGHVRRPPPLRHVYRLPLDAAPPPDEPFDVPRAIAVTALPVDARRLRALTSTRPAGSATVAKAATAAPLPPAAAGIALGVTVQGAVRSWVAVQLNVTHLVVGTTAVPVVRYYRSLYVGVLSADAAAAVPAAARVSVAVDADGPWRVGPSSAAQRRAFWRGVRRERLQSQGGRVLDALVVNSTLMWGDVHLDGEWLAAGTPSPLSAVAAASPLNFSTPSASPPAADHALPQVPSASGVYATCAMTQSIYSAGEVLHWLDYHRRLGVDHLYLYANSPNSTAALAADLAHRPDVEVLPWPWRRSQFAASGHFLAAARSRCGWVALIDLDEWLLVREDLLPPADAAPSWEEAGRRRPPSPPWQPPPPAPPPPLASLLPLPRAMAHLRATTGADQLVVRSLRMGSSSRLAAVPHAYPEIFVHRIAQYSPPKPVVRSAAAVPATMVHYVRLMPGARSVDVPGAILRPADAARGGVPSKSDAAAAAAAAAAGAPPPASAVMIVVHYSRRSWEEQWAKGLHPRSSTEVRDNRPPVAGAPEATDPAAPALAVARDAHLSMEGQRPYGEMAAAWVAVMRRPLPAPRVVARPDGRGGGVAEWLDAPSTATRR</sequence>
<gene>
    <name evidence="1" type="ORF">I4F81_011840</name>
</gene>
<protein>
    <submittedName>
        <fullName evidence="1">Uncharacterized protein</fullName>
    </submittedName>
</protein>
<proteinExistence type="predicted"/>
<evidence type="ECO:0000313" key="2">
    <source>
        <dbReference type="Proteomes" id="UP000798662"/>
    </source>
</evidence>
<reference evidence="1" key="1">
    <citation type="submission" date="2019-11" db="EMBL/GenBank/DDBJ databases">
        <title>Nori genome reveals adaptations in red seaweeds to the harsh intertidal environment.</title>
        <authorList>
            <person name="Wang D."/>
            <person name="Mao Y."/>
        </authorList>
    </citation>
    <scope>NUCLEOTIDE SEQUENCE</scope>
    <source>
        <tissue evidence="1">Gametophyte</tissue>
    </source>
</reference>
<accession>A0ACC3CH01</accession>
<evidence type="ECO:0000313" key="1">
    <source>
        <dbReference type="EMBL" id="KAK1869363.1"/>
    </source>
</evidence>
<comment type="caution">
    <text evidence="1">The sequence shown here is derived from an EMBL/GenBank/DDBJ whole genome shotgun (WGS) entry which is preliminary data.</text>
</comment>
<organism evidence="1 2">
    <name type="scientific">Pyropia yezoensis</name>
    <name type="common">Susabi-nori</name>
    <name type="synonym">Porphyra yezoensis</name>
    <dbReference type="NCBI Taxonomy" id="2788"/>
    <lineage>
        <taxon>Eukaryota</taxon>
        <taxon>Rhodophyta</taxon>
        <taxon>Bangiophyceae</taxon>
        <taxon>Bangiales</taxon>
        <taxon>Bangiaceae</taxon>
        <taxon>Pyropia</taxon>
    </lineage>
</organism>
<dbReference type="Proteomes" id="UP000798662">
    <property type="component" value="Chromosome 3"/>
</dbReference>
<dbReference type="EMBL" id="CM020620">
    <property type="protein sequence ID" value="KAK1869363.1"/>
    <property type="molecule type" value="Genomic_DNA"/>
</dbReference>